<evidence type="ECO:0000256" key="5">
    <source>
        <dbReference type="ARBA" id="ARBA00023187"/>
    </source>
</evidence>
<keyword evidence="3 7" id="KW-0507">mRNA processing</keyword>
<feature type="compositionally biased region" description="Basic and acidic residues" evidence="8">
    <location>
        <begin position="299"/>
        <end position="322"/>
    </location>
</feature>
<evidence type="ECO:0000256" key="4">
    <source>
        <dbReference type="ARBA" id="ARBA00022728"/>
    </source>
</evidence>
<proteinExistence type="inferred from homology"/>
<gene>
    <name evidence="9" type="ORF">QBC36DRAFT_366096</name>
</gene>
<feature type="region of interest" description="Disordered" evidence="8">
    <location>
        <begin position="1"/>
        <end position="32"/>
    </location>
</feature>
<dbReference type="Pfam" id="PF03371">
    <property type="entry name" value="PRP38"/>
    <property type="match status" value="1"/>
</dbReference>
<dbReference type="GO" id="GO:0005681">
    <property type="term" value="C:spliceosomal complex"/>
    <property type="evidence" value="ECO:0007669"/>
    <property type="project" value="UniProtKB-KW"/>
</dbReference>
<keyword evidence="4 7" id="KW-0747">Spliceosome</keyword>
<feature type="compositionally biased region" description="Basic and acidic residues" evidence="8">
    <location>
        <begin position="222"/>
        <end position="237"/>
    </location>
</feature>
<keyword evidence="6 7" id="KW-0539">Nucleus</keyword>
<feature type="compositionally biased region" description="Basic residues" evidence="8">
    <location>
        <begin position="256"/>
        <end position="281"/>
    </location>
</feature>
<comment type="subcellular location">
    <subcellularLocation>
        <location evidence="1 7">Nucleus</location>
    </subcellularLocation>
</comment>
<dbReference type="EMBL" id="MU866128">
    <property type="protein sequence ID" value="KAK4178901.1"/>
    <property type="molecule type" value="Genomic_DNA"/>
</dbReference>
<evidence type="ECO:0000256" key="3">
    <source>
        <dbReference type="ARBA" id="ARBA00022664"/>
    </source>
</evidence>
<evidence type="ECO:0000256" key="7">
    <source>
        <dbReference type="RuleBase" id="RU367025"/>
    </source>
</evidence>
<comment type="function">
    <text evidence="7">Required for pre-mRNA splicing.</text>
</comment>
<name>A0AAN6WBU6_9PEZI</name>
<feature type="region of interest" description="Disordered" evidence="8">
    <location>
        <begin position="207"/>
        <end position="322"/>
    </location>
</feature>
<comment type="similarity">
    <text evidence="2 7">Belongs to the PRP38 family.</text>
</comment>
<comment type="caution">
    <text evidence="9">The sequence shown here is derived from an EMBL/GenBank/DDBJ whole genome shotgun (WGS) entry which is preliminary data.</text>
</comment>
<feature type="compositionally biased region" description="Acidic residues" evidence="8">
    <location>
        <begin position="209"/>
        <end position="221"/>
    </location>
</feature>
<dbReference type="InterPro" id="IPR005037">
    <property type="entry name" value="PRP38"/>
</dbReference>
<reference evidence="9" key="1">
    <citation type="journal article" date="2023" name="Mol. Phylogenet. Evol.">
        <title>Genome-scale phylogeny and comparative genomics of the fungal order Sordariales.</title>
        <authorList>
            <person name="Hensen N."/>
            <person name="Bonometti L."/>
            <person name="Westerberg I."/>
            <person name="Brannstrom I.O."/>
            <person name="Guillou S."/>
            <person name="Cros-Aarteil S."/>
            <person name="Calhoun S."/>
            <person name="Haridas S."/>
            <person name="Kuo A."/>
            <person name="Mondo S."/>
            <person name="Pangilinan J."/>
            <person name="Riley R."/>
            <person name="LaButti K."/>
            <person name="Andreopoulos B."/>
            <person name="Lipzen A."/>
            <person name="Chen C."/>
            <person name="Yan M."/>
            <person name="Daum C."/>
            <person name="Ng V."/>
            <person name="Clum A."/>
            <person name="Steindorff A."/>
            <person name="Ohm R.A."/>
            <person name="Martin F."/>
            <person name="Silar P."/>
            <person name="Natvig D.O."/>
            <person name="Lalanne C."/>
            <person name="Gautier V."/>
            <person name="Ament-Velasquez S.L."/>
            <person name="Kruys A."/>
            <person name="Hutchinson M.I."/>
            <person name="Powell A.J."/>
            <person name="Barry K."/>
            <person name="Miller A.N."/>
            <person name="Grigoriev I.V."/>
            <person name="Debuchy R."/>
            <person name="Gladieux P."/>
            <person name="Hiltunen Thoren M."/>
            <person name="Johannesson H."/>
        </authorList>
    </citation>
    <scope>NUCLEOTIDE SEQUENCE</scope>
    <source>
        <strain evidence="9">CBS 892.96</strain>
    </source>
</reference>
<dbReference type="AlphaFoldDB" id="A0AAN6WBU6"/>
<evidence type="ECO:0000313" key="9">
    <source>
        <dbReference type="EMBL" id="KAK4178901.1"/>
    </source>
</evidence>
<accession>A0AAN6WBU6</accession>
<dbReference type="PANTHER" id="PTHR23142">
    <property type="entry name" value="PRE-MRNA-SPLICING FACTOR 38A-RELATED"/>
    <property type="match status" value="1"/>
</dbReference>
<protein>
    <recommendedName>
        <fullName evidence="7">Pre-mRNA-splicing factor 38</fullName>
    </recommendedName>
</protein>
<dbReference type="GO" id="GO:0000398">
    <property type="term" value="P:mRNA splicing, via spliceosome"/>
    <property type="evidence" value="ECO:0007669"/>
    <property type="project" value="UniProtKB-UniRule"/>
</dbReference>
<feature type="compositionally biased region" description="Basic and acidic residues" evidence="8">
    <location>
        <begin position="1"/>
        <end position="23"/>
    </location>
</feature>
<keyword evidence="10" id="KW-1185">Reference proteome</keyword>
<evidence type="ECO:0000256" key="6">
    <source>
        <dbReference type="ARBA" id="ARBA00023242"/>
    </source>
</evidence>
<evidence type="ECO:0000256" key="2">
    <source>
        <dbReference type="ARBA" id="ARBA00006164"/>
    </source>
</evidence>
<evidence type="ECO:0000313" key="10">
    <source>
        <dbReference type="Proteomes" id="UP001302321"/>
    </source>
</evidence>
<reference evidence="9" key="2">
    <citation type="submission" date="2023-05" db="EMBL/GenBank/DDBJ databases">
        <authorList>
            <consortium name="Lawrence Berkeley National Laboratory"/>
            <person name="Steindorff A."/>
            <person name="Hensen N."/>
            <person name="Bonometti L."/>
            <person name="Westerberg I."/>
            <person name="Brannstrom I.O."/>
            <person name="Guillou S."/>
            <person name="Cros-Aarteil S."/>
            <person name="Calhoun S."/>
            <person name="Haridas S."/>
            <person name="Kuo A."/>
            <person name="Mondo S."/>
            <person name="Pangilinan J."/>
            <person name="Riley R."/>
            <person name="Labutti K."/>
            <person name="Andreopoulos B."/>
            <person name="Lipzen A."/>
            <person name="Chen C."/>
            <person name="Yanf M."/>
            <person name="Daum C."/>
            <person name="Ng V."/>
            <person name="Clum A."/>
            <person name="Ohm R."/>
            <person name="Martin F."/>
            <person name="Silar P."/>
            <person name="Natvig D."/>
            <person name="Lalanne C."/>
            <person name="Gautier V."/>
            <person name="Ament-Velasquez S.L."/>
            <person name="Kruys A."/>
            <person name="Hutchinson M.I."/>
            <person name="Powell A.J."/>
            <person name="Barry K."/>
            <person name="Miller A.N."/>
            <person name="Grigoriev I.V."/>
            <person name="Debuchy R."/>
            <person name="Gladieux P."/>
            <person name="Thoren M.H."/>
            <person name="Johannesson H."/>
        </authorList>
    </citation>
    <scope>NUCLEOTIDE SEQUENCE</scope>
    <source>
        <strain evidence="9">CBS 892.96</strain>
    </source>
</reference>
<organism evidence="9 10">
    <name type="scientific">Triangularia setosa</name>
    <dbReference type="NCBI Taxonomy" id="2587417"/>
    <lineage>
        <taxon>Eukaryota</taxon>
        <taxon>Fungi</taxon>
        <taxon>Dikarya</taxon>
        <taxon>Ascomycota</taxon>
        <taxon>Pezizomycotina</taxon>
        <taxon>Sordariomycetes</taxon>
        <taxon>Sordariomycetidae</taxon>
        <taxon>Sordariales</taxon>
        <taxon>Podosporaceae</taxon>
        <taxon>Triangularia</taxon>
    </lineage>
</organism>
<evidence type="ECO:0000256" key="8">
    <source>
        <dbReference type="SAM" id="MobiDB-lite"/>
    </source>
</evidence>
<keyword evidence="5 7" id="KW-0508">mRNA splicing</keyword>
<evidence type="ECO:0000256" key="1">
    <source>
        <dbReference type="ARBA" id="ARBA00004123"/>
    </source>
</evidence>
<sequence length="322" mass="37486">MGDRKSKSEFHRADERRFLDERGSSGPLAPNGLNPATILEKAVRERIVDSYFYKEQCFGVNEADIVDRVVEHVDHIGGVTGTVQKPTPFLCLAFKLLQLAPSDDILEEYLQFGGEKFKYLRALAVFYIRLTRQDKDVYMKLEPFLEDRRKLRRKGRNGVSLTYVDEFVDDLLVKDRVCATSLWKMRRRDVLEDLELLEPRVSPLGSLEDLLEEDDEEEEMKDGEGGEEKNGRERERGGSYSRSRSRSRARRDSRSRSYSRSRSMSRSRSRSRSRPGRHRSRSRSESRYRSPPRSRSRGGRSDHDRMDIDRPDKDREEGEASP</sequence>
<dbReference type="Proteomes" id="UP001302321">
    <property type="component" value="Unassembled WGS sequence"/>
</dbReference>